<dbReference type="SUPFAM" id="SSF53822">
    <property type="entry name" value="Periplasmic binding protein-like I"/>
    <property type="match status" value="1"/>
</dbReference>
<sequence>MTSRLSDIAAHAGVSTATVSRVLNERSGVSEQSKRAVLTALDVLGYQRPALLQRRHTGLVGVIIPELDNPIFPMFAQVIESGLAQQGFTPLLCSRIPGGISEDEYIDLLGDHGVAGIIFVSGFHADTTADLSRYSRLRESGLPLAFINGYTDRIDASFVSDDDAAAMDLAVGHLVSLGHTAIGFAVGPQRFVPAQRKLAGYRAAVRRHLGADATEQVSVTLFTVEGGQAAANVLLDKGCTALVCGSDLMALGAIRAVKARGLQVPGDVSVIGYDDSMLMGYTDPPLTTIRQSVLAMGMAAVQALADEIAGHPPHRTELQFQPELVVRGSTGSGPRVVPPRAAASPSVPDRTVSMRG</sequence>
<accession>A0A849A644</accession>
<dbReference type="SMART" id="SM00354">
    <property type="entry name" value="HTH_LACI"/>
    <property type="match status" value="1"/>
</dbReference>
<dbReference type="InterPro" id="IPR046335">
    <property type="entry name" value="LacI/GalR-like_sensor"/>
</dbReference>
<dbReference type="Gene3D" id="1.10.260.40">
    <property type="entry name" value="lambda repressor-like DNA-binding domains"/>
    <property type="match status" value="1"/>
</dbReference>
<dbReference type="RefSeq" id="WP_171198541.1">
    <property type="nucleotide sequence ID" value="NZ_JABEND010000002.1"/>
</dbReference>
<gene>
    <name evidence="6" type="ORF">HKD39_03895</name>
</gene>
<dbReference type="InterPro" id="IPR028082">
    <property type="entry name" value="Peripla_BP_I"/>
</dbReference>
<dbReference type="Proteomes" id="UP000562984">
    <property type="component" value="Unassembled WGS sequence"/>
</dbReference>
<feature type="domain" description="HTH lacI-type" evidence="5">
    <location>
        <begin position="3"/>
        <end position="58"/>
    </location>
</feature>
<dbReference type="Pfam" id="PF13377">
    <property type="entry name" value="Peripla_BP_3"/>
    <property type="match status" value="1"/>
</dbReference>
<dbReference type="AlphaFoldDB" id="A0A849A644"/>
<dbReference type="Pfam" id="PF00356">
    <property type="entry name" value="LacI"/>
    <property type="match status" value="1"/>
</dbReference>
<evidence type="ECO:0000256" key="2">
    <source>
        <dbReference type="ARBA" id="ARBA00023125"/>
    </source>
</evidence>
<dbReference type="CDD" id="cd01392">
    <property type="entry name" value="HTH_LacI"/>
    <property type="match status" value="1"/>
</dbReference>
<dbReference type="PROSITE" id="PS00356">
    <property type="entry name" value="HTH_LACI_1"/>
    <property type="match status" value="1"/>
</dbReference>
<dbReference type="InterPro" id="IPR000843">
    <property type="entry name" value="HTH_LacI"/>
</dbReference>
<proteinExistence type="predicted"/>
<dbReference type="EMBL" id="JABEND010000002">
    <property type="protein sequence ID" value="NNG34873.1"/>
    <property type="molecule type" value="Genomic_DNA"/>
</dbReference>
<dbReference type="InterPro" id="IPR010982">
    <property type="entry name" value="Lambda_DNA-bd_dom_sf"/>
</dbReference>
<evidence type="ECO:0000256" key="4">
    <source>
        <dbReference type="SAM" id="MobiDB-lite"/>
    </source>
</evidence>
<dbReference type="GO" id="GO:0000976">
    <property type="term" value="F:transcription cis-regulatory region binding"/>
    <property type="evidence" value="ECO:0007669"/>
    <property type="project" value="TreeGrafter"/>
</dbReference>
<evidence type="ECO:0000256" key="3">
    <source>
        <dbReference type="ARBA" id="ARBA00023163"/>
    </source>
</evidence>
<organism evidence="6 7">
    <name type="scientific">Nakamurella aerolata</name>
    <dbReference type="NCBI Taxonomy" id="1656892"/>
    <lineage>
        <taxon>Bacteria</taxon>
        <taxon>Bacillati</taxon>
        <taxon>Actinomycetota</taxon>
        <taxon>Actinomycetes</taxon>
        <taxon>Nakamurellales</taxon>
        <taxon>Nakamurellaceae</taxon>
        <taxon>Nakamurella</taxon>
    </lineage>
</organism>
<feature type="region of interest" description="Disordered" evidence="4">
    <location>
        <begin position="329"/>
        <end position="356"/>
    </location>
</feature>
<keyword evidence="1" id="KW-0805">Transcription regulation</keyword>
<keyword evidence="7" id="KW-1185">Reference proteome</keyword>
<protein>
    <submittedName>
        <fullName evidence="6">LacI family DNA-binding transcriptional regulator</fullName>
    </submittedName>
</protein>
<dbReference type="PANTHER" id="PTHR30146">
    <property type="entry name" value="LACI-RELATED TRANSCRIPTIONAL REPRESSOR"/>
    <property type="match status" value="1"/>
</dbReference>
<dbReference type="PROSITE" id="PS50932">
    <property type="entry name" value="HTH_LACI_2"/>
    <property type="match status" value="1"/>
</dbReference>
<keyword evidence="3" id="KW-0804">Transcription</keyword>
<reference evidence="6 7" key="1">
    <citation type="submission" date="2020-05" db="EMBL/GenBank/DDBJ databases">
        <title>Nakamurella sp. DB0629 isolated from air conditioner.</title>
        <authorList>
            <person name="Kim D.H."/>
            <person name="Kim D.-U."/>
        </authorList>
    </citation>
    <scope>NUCLEOTIDE SEQUENCE [LARGE SCALE GENOMIC DNA]</scope>
    <source>
        <strain evidence="6 7">DB0629</strain>
    </source>
</reference>
<evidence type="ECO:0000313" key="7">
    <source>
        <dbReference type="Proteomes" id="UP000562984"/>
    </source>
</evidence>
<evidence type="ECO:0000256" key="1">
    <source>
        <dbReference type="ARBA" id="ARBA00023015"/>
    </source>
</evidence>
<evidence type="ECO:0000313" key="6">
    <source>
        <dbReference type="EMBL" id="NNG34873.1"/>
    </source>
</evidence>
<evidence type="ECO:0000259" key="5">
    <source>
        <dbReference type="PROSITE" id="PS50932"/>
    </source>
</evidence>
<dbReference type="Gene3D" id="3.40.50.2300">
    <property type="match status" value="2"/>
</dbReference>
<feature type="compositionally biased region" description="Low complexity" evidence="4">
    <location>
        <begin position="334"/>
        <end position="348"/>
    </location>
</feature>
<dbReference type="GO" id="GO:0003700">
    <property type="term" value="F:DNA-binding transcription factor activity"/>
    <property type="evidence" value="ECO:0007669"/>
    <property type="project" value="TreeGrafter"/>
</dbReference>
<name>A0A849A644_9ACTN</name>
<comment type="caution">
    <text evidence="6">The sequence shown here is derived from an EMBL/GenBank/DDBJ whole genome shotgun (WGS) entry which is preliminary data.</text>
</comment>
<dbReference type="SUPFAM" id="SSF47413">
    <property type="entry name" value="lambda repressor-like DNA-binding domains"/>
    <property type="match status" value="1"/>
</dbReference>
<keyword evidence="2 6" id="KW-0238">DNA-binding</keyword>
<dbReference type="PANTHER" id="PTHR30146:SF153">
    <property type="entry name" value="LACTOSE OPERON REPRESSOR"/>
    <property type="match status" value="1"/>
</dbReference>